<name>H6WFR8_9CAUD</name>
<organism evidence="2 3">
    <name type="scientific">Cyanophage S-TIM5</name>
    <dbReference type="NCBI Taxonomy" id="1137745"/>
    <lineage>
        <taxon>Viruses</taxon>
        <taxon>Duplodnaviria</taxon>
        <taxon>Heunggongvirae</taxon>
        <taxon>Uroviricota</taxon>
        <taxon>Caudoviricetes</taxon>
        <taxon>Aurunvirus</taxon>
        <taxon>Aurunvirus STIM5</taxon>
    </lineage>
</organism>
<keyword evidence="1" id="KW-0472">Membrane</keyword>
<dbReference type="KEGG" id="vg:14013806"/>
<sequence>MAQNNLVEWIGVFTLFIFGITMICQGHFIASGKHGYKHAEREDKKMTDIRKQVENLLKNK</sequence>
<dbReference type="OrthoDB" id="27282at10239"/>
<reference evidence="2 3" key="1">
    <citation type="journal article" date="2012" name="Proc. Natl. Acad. Sci. U.S.A.">
        <title>A novel lineage of myoviruses infecting cyanobacteria is widespread in the oceans.</title>
        <authorList>
            <person name="Sabehi G."/>
            <person name="Shaulov L."/>
            <person name="Silver D.H."/>
            <person name="Yanai I."/>
            <person name="Harel A."/>
            <person name="Lindell D."/>
        </authorList>
    </citation>
    <scope>NUCLEOTIDE SEQUENCE [LARGE SCALE GENOMIC DNA]</scope>
</reference>
<dbReference type="EMBL" id="JQ245707">
    <property type="protein sequence ID" value="AEZ65643.1"/>
    <property type="molecule type" value="Genomic_DNA"/>
</dbReference>
<dbReference type="RefSeq" id="YP_007006056.1">
    <property type="nucleotide sequence ID" value="NC_019516.2"/>
</dbReference>
<dbReference type="GeneID" id="14013806"/>
<keyword evidence="3" id="KW-1185">Reference proteome</keyword>
<keyword evidence="1" id="KW-1133">Transmembrane helix</keyword>
<protein>
    <submittedName>
        <fullName evidence="2">Uncharacterized protein</fullName>
    </submittedName>
</protein>
<accession>H6WFR8</accession>
<keyword evidence="1" id="KW-0812">Transmembrane</keyword>
<proteinExistence type="predicted"/>
<evidence type="ECO:0000256" key="1">
    <source>
        <dbReference type="SAM" id="Phobius"/>
    </source>
</evidence>
<evidence type="ECO:0000313" key="2">
    <source>
        <dbReference type="EMBL" id="AEZ65643.1"/>
    </source>
</evidence>
<dbReference type="Proteomes" id="UP000007178">
    <property type="component" value="Segment"/>
</dbReference>
<feature type="transmembrane region" description="Helical" evidence="1">
    <location>
        <begin position="6"/>
        <end position="30"/>
    </location>
</feature>
<evidence type="ECO:0000313" key="3">
    <source>
        <dbReference type="Proteomes" id="UP000007178"/>
    </source>
</evidence>